<keyword evidence="2" id="KW-1185">Reference proteome</keyword>
<reference evidence="1 2" key="1">
    <citation type="submission" date="2024-10" db="EMBL/GenBank/DDBJ databases">
        <title>The Natural Products Discovery Center: Release of the First 8490 Sequenced Strains for Exploring Actinobacteria Biosynthetic Diversity.</title>
        <authorList>
            <person name="Kalkreuter E."/>
            <person name="Kautsar S.A."/>
            <person name="Yang D."/>
            <person name="Bader C.D."/>
            <person name="Teijaro C.N."/>
            <person name="Fluegel L."/>
            <person name="Davis C.M."/>
            <person name="Simpson J.R."/>
            <person name="Lauterbach L."/>
            <person name="Steele A.D."/>
            <person name="Gui C."/>
            <person name="Meng S."/>
            <person name="Li G."/>
            <person name="Viehrig K."/>
            <person name="Ye F."/>
            <person name="Su P."/>
            <person name="Kiefer A.F."/>
            <person name="Nichols A."/>
            <person name="Cepeda A.J."/>
            <person name="Yan W."/>
            <person name="Fan B."/>
            <person name="Jiang Y."/>
            <person name="Adhikari A."/>
            <person name="Zheng C.-J."/>
            <person name="Schuster L."/>
            <person name="Cowan T.M."/>
            <person name="Smanski M.J."/>
            <person name="Chevrette M.G."/>
            <person name="De Carvalho L.P.S."/>
            <person name="Shen B."/>
        </authorList>
    </citation>
    <scope>NUCLEOTIDE SEQUENCE [LARGE SCALE GENOMIC DNA]</scope>
    <source>
        <strain evidence="1 2">NPDC006488</strain>
    </source>
</reference>
<gene>
    <name evidence="1" type="ORF">ACFYNQ_23140</name>
</gene>
<proteinExistence type="predicted"/>
<accession>A0ABW6M818</accession>
<dbReference type="EMBL" id="JBIAHM010000008">
    <property type="protein sequence ID" value="MFE9601447.1"/>
    <property type="molecule type" value="Genomic_DNA"/>
</dbReference>
<name>A0ABW6M818_9ACTN</name>
<evidence type="ECO:0000313" key="1">
    <source>
        <dbReference type="EMBL" id="MFE9601447.1"/>
    </source>
</evidence>
<comment type="caution">
    <text evidence="1">The sequence shown here is derived from an EMBL/GenBank/DDBJ whole genome shotgun (WGS) entry which is preliminary data.</text>
</comment>
<sequence length="94" mass="9303">MALAGSPGDGAGAGVVLAGLRVGVSGVTPYASGTFTYTAQPLLYGTPDATGDGIPDIWATNSAGDLQLYAGRATSVGMATQLRTGGWTTVRQLG</sequence>
<dbReference type="RefSeq" id="WP_388108674.1">
    <property type="nucleotide sequence ID" value="NZ_JBIAHM010000008.1"/>
</dbReference>
<evidence type="ECO:0000313" key="2">
    <source>
        <dbReference type="Proteomes" id="UP001601303"/>
    </source>
</evidence>
<protein>
    <recommendedName>
        <fullName evidence="3">VCBS repeat-containing protein</fullName>
    </recommendedName>
</protein>
<evidence type="ECO:0008006" key="3">
    <source>
        <dbReference type="Google" id="ProtNLM"/>
    </source>
</evidence>
<organism evidence="1 2">
    <name type="scientific">Streptomyces hokutonensis</name>
    <dbReference type="NCBI Taxonomy" id="1306990"/>
    <lineage>
        <taxon>Bacteria</taxon>
        <taxon>Bacillati</taxon>
        <taxon>Actinomycetota</taxon>
        <taxon>Actinomycetes</taxon>
        <taxon>Kitasatosporales</taxon>
        <taxon>Streptomycetaceae</taxon>
        <taxon>Streptomyces</taxon>
    </lineage>
</organism>
<dbReference type="Proteomes" id="UP001601303">
    <property type="component" value="Unassembled WGS sequence"/>
</dbReference>